<evidence type="ECO:0000259" key="12">
    <source>
        <dbReference type="SMART" id="SM00072"/>
    </source>
</evidence>
<evidence type="ECO:0000313" key="14">
    <source>
        <dbReference type="EMBL" id="PWK33803.1"/>
    </source>
</evidence>
<evidence type="ECO:0000256" key="5">
    <source>
        <dbReference type="ARBA" id="ARBA00008689"/>
    </source>
</evidence>
<evidence type="ECO:0000256" key="8">
    <source>
        <dbReference type="ARBA" id="ARBA00022741"/>
    </source>
</evidence>
<dbReference type="Gene3D" id="3.90.1170.30">
    <property type="entry name" value="Pyrimidine nucleoside phosphorylase-like, C-terminal domain"/>
    <property type="match status" value="1"/>
</dbReference>
<dbReference type="PANTHER" id="PTHR10515">
    <property type="entry name" value="THYMIDINE PHOSPHORYLASE"/>
    <property type="match status" value="1"/>
</dbReference>
<comment type="catalytic activity">
    <reaction evidence="10">
        <text>thymidine + phosphate = 2-deoxy-alpha-D-ribose 1-phosphate + thymine</text>
        <dbReference type="Rhea" id="RHEA:16037"/>
        <dbReference type="ChEBI" id="CHEBI:17748"/>
        <dbReference type="ChEBI" id="CHEBI:17821"/>
        <dbReference type="ChEBI" id="CHEBI:43474"/>
        <dbReference type="ChEBI" id="CHEBI:57259"/>
        <dbReference type="EC" id="2.4.2.4"/>
    </reaction>
</comment>
<evidence type="ECO:0000256" key="11">
    <source>
        <dbReference type="HAMAP-Rule" id="MF_00836"/>
    </source>
</evidence>
<comment type="similarity">
    <text evidence="11">Belongs to the ribose 1,5-bisphosphokinase family.</text>
</comment>
<dbReference type="SUPFAM" id="SSF54680">
    <property type="entry name" value="Pyrimidine nucleoside phosphorylase C-terminal domain"/>
    <property type="match status" value="1"/>
</dbReference>
<comment type="similarity">
    <text evidence="4">In the N-terminal section; belongs to the ribose 1,5-bisphosphokinase family.</text>
</comment>
<name>A0A316ES43_9BURK</name>
<dbReference type="Pfam" id="PF07831">
    <property type="entry name" value="PYNP_C"/>
    <property type="match status" value="1"/>
</dbReference>
<evidence type="ECO:0000256" key="1">
    <source>
        <dbReference type="ARBA" id="ARBA00000373"/>
    </source>
</evidence>
<dbReference type="GO" id="GO:0009032">
    <property type="term" value="F:thymidine phosphorylase activity"/>
    <property type="evidence" value="ECO:0007669"/>
    <property type="project" value="UniProtKB-EC"/>
</dbReference>
<dbReference type="InterPro" id="IPR000312">
    <property type="entry name" value="Glycosyl_Trfase_fam3"/>
</dbReference>
<dbReference type="SUPFAM" id="SSF52540">
    <property type="entry name" value="P-loop containing nucleoside triphosphate hydrolases"/>
    <property type="match status" value="1"/>
</dbReference>
<dbReference type="GO" id="GO:0006213">
    <property type="term" value="P:pyrimidine nucleoside metabolic process"/>
    <property type="evidence" value="ECO:0007669"/>
    <property type="project" value="InterPro"/>
</dbReference>
<dbReference type="HAMAP" id="MF_00836">
    <property type="entry name" value="PhnN"/>
    <property type="match status" value="1"/>
</dbReference>
<reference evidence="14 15" key="1">
    <citation type="submission" date="2018-05" db="EMBL/GenBank/DDBJ databases">
        <title>Genomic Encyclopedia of Type Strains, Phase IV (KMG-V): Genome sequencing to study the core and pangenomes of soil and plant-associated prokaryotes.</title>
        <authorList>
            <person name="Whitman W."/>
        </authorList>
    </citation>
    <scope>NUCLEOTIDE SEQUENCE [LARGE SCALE GENOMIC DNA]</scope>
    <source>
        <strain evidence="14 15">SLV-132</strain>
    </source>
</reference>
<dbReference type="AlphaFoldDB" id="A0A316ES43"/>
<dbReference type="InterPro" id="IPR036566">
    <property type="entry name" value="PYNP-like_C_sf"/>
</dbReference>
<dbReference type="Gene3D" id="3.40.50.300">
    <property type="entry name" value="P-loop containing nucleotide triphosphate hydrolases"/>
    <property type="match status" value="1"/>
</dbReference>
<keyword evidence="7 11" id="KW-0808">Transferase</keyword>
<dbReference type="Gene3D" id="3.40.1030.10">
    <property type="entry name" value="Nucleoside phosphorylase/phosphoribosyltransferase catalytic domain"/>
    <property type="match status" value="1"/>
</dbReference>
<dbReference type="Gene3D" id="1.20.970.50">
    <property type="match status" value="1"/>
</dbReference>
<evidence type="ECO:0000256" key="4">
    <source>
        <dbReference type="ARBA" id="ARBA00005935"/>
    </source>
</evidence>
<dbReference type="InterPro" id="IPR035902">
    <property type="entry name" value="Nuc_phospho_transferase"/>
</dbReference>
<dbReference type="GO" id="GO:0004645">
    <property type="term" value="F:1,4-alpha-oligoglucan phosphorylase activity"/>
    <property type="evidence" value="ECO:0007669"/>
    <property type="project" value="InterPro"/>
</dbReference>
<protein>
    <recommendedName>
        <fullName evidence="11">Ribose 1,5-bisphosphate phosphokinase PhnN</fullName>
        <ecNumber evidence="11">2.7.4.23</ecNumber>
    </recommendedName>
    <alternativeName>
        <fullName evidence="11">Ribose 1,5-bisphosphokinase</fullName>
    </alternativeName>
</protein>
<dbReference type="PANTHER" id="PTHR10515:SF0">
    <property type="entry name" value="THYMIDINE PHOSPHORYLASE"/>
    <property type="match status" value="1"/>
</dbReference>
<comment type="catalytic activity">
    <reaction evidence="1 11">
        <text>alpha-D-ribose 1,5-bisphosphate + ATP = 5-phospho-alpha-D-ribose 1-diphosphate + ADP</text>
        <dbReference type="Rhea" id="RHEA:20109"/>
        <dbReference type="ChEBI" id="CHEBI:30616"/>
        <dbReference type="ChEBI" id="CHEBI:58017"/>
        <dbReference type="ChEBI" id="CHEBI:68688"/>
        <dbReference type="ChEBI" id="CHEBI:456216"/>
        <dbReference type="EC" id="2.7.4.23"/>
    </reaction>
</comment>
<dbReference type="GO" id="GO:0005524">
    <property type="term" value="F:ATP binding"/>
    <property type="evidence" value="ECO:0007669"/>
    <property type="project" value="UniProtKB-KW"/>
</dbReference>
<dbReference type="RefSeq" id="WP_109583898.1">
    <property type="nucleotide sequence ID" value="NZ_QGGT01000003.1"/>
</dbReference>
<comment type="pathway">
    <text evidence="3 11">Metabolic intermediate biosynthesis; 5-phospho-alpha-D-ribose 1-diphosphate biosynthesis; 5-phospho-alpha-D-ribose 1-diphosphate from D-ribose 5-phosphate (route II): step 3/3.</text>
</comment>
<feature type="domain" description="Pyrimidine nucleoside phosphorylase C-terminal" evidence="13">
    <location>
        <begin position="548"/>
        <end position="610"/>
    </location>
</feature>
<evidence type="ECO:0000256" key="7">
    <source>
        <dbReference type="ARBA" id="ARBA00022679"/>
    </source>
</evidence>
<dbReference type="SMART" id="SM00072">
    <property type="entry name" value="GuKc"/>
    <property type="match status" value="1"/>
</dbReference>
<dbReference type="SUPFAM" id="SSF52418">
    <property type="entry name" value="Nucleoside phosphorylase/phosphoribosyltransferase catalytic domain"/>
    <property type="match status" value="1"/>
</dbReference>
<keyword evidence="8 11" id="KW-0547">Nucleotide-binding</keyword>
<dbReference type="EC" id="2.7.4.23" evidence="11"/>
<evidence type="ECO:0000256" key="6">
    <source>
        <dbReference type="ARBA" id="ARBA00022676"/>
    </source>
</evidence>
<proteinExistence type="inferred from homology"/>
<comment type="function">
    <text evidence="2 11">Catalyzes the phosphorylation of ribose 1,5-bisphosphate to 5-phospho-D-ribosyl alpha-1-diphosphate (PRPP).</text>
</comment>
<sequence length="621" mass="64827">MNKTGTFFLVVGPSGAGKDSLIDGARAILTHGYQFAQRVITRPSGSPGEDHEGVTDLEFTRRQQAGEFLVTWHAHELRYGLPAALMDTLAAGTHVIANGSRGVVADLAARLPRFVVVLVTAPQDVLAQRIAGRGRESGEQISRRVSRQAAPIPEGVTCVTVSNESTLEAGIARFVDALHSAACTASPTSPTLPALPASFTTTRSAPAAAAPASSRVNLMAKLRGEALDEAAYVAVLKDAIAGRYTEAELTEFLIAATGSLGDDEVIALARARTAFTPRIAWDEPIVVDKHSMGGVPGSRITLIVVPIVAAYGLAMPKTSSRAITSAAGTADAMETVARVDLTQADVRRCVTQARACIAWNGRLNHSVIDDVMNAITRPLKLDSRRWSVASILSKKYTAGATHVMVDLPYGPQTKLADRADAEALGALFERVGAGLGMHVHAIATDGSHPIGRGIGPALEVRDVMQVLDNDPSAPADLRAKALFFAARILAFDPRVGSAEQGMRIAEALLAEGKARAAFDRIAGAQGRRPEAVMPGVHIAEIPAERAGRVAAIDGLRISGVARAAGAPRDLGAGVDLLCTIGAHVAAGRALYRIHAASPAALDAAVAQARGECGQAVRVDPD</sequence>
<evidence type="ECO:0000256" key="3">
    <source>
        <dbReference type="ARBA" id="ARBA00005069"/>
    </source>
</evidence>
<dbReference type="NCBIfam" id="TIGR02322">
    <property type="entry name" value="phosphon_PhnN"/>
    <property type="match status" value="1"/>
</dbReference>
<organism evidence="14 15">
    <name type="scientific">Cupriavidus plantarum</name>
    <dbReference type="NCBI Taxonomy" id="942865"/>
    <lineage>
        <taxon>Bacteria</taxon>
        <taxon>Pseudomonadati</taxon>
        <taxon>Pseudomonadota</taxon>
        <taxon>Betaproteobacteria</taxon>
        <taxon>Burkholderiales</taxon>
        <taxon>Burkholderiaceae</taxon>
        <taxon>Cupriavidus</taxon>
    </lineage>
</organism>
<dbReference type="GO" id="GO:0005829">
    <property type="term" value="C:cytosol"/>
    <property type="evidence" value="ECO:0007669"/>
    <property type="project" value="TreeGrafter"/>
</dbReference>
<evidence type="ECO:0000256" key="10">
    <source>
        <dbReference type="ARBA" id="ARBA00048550"/>
    </source>
</evidence>
<gene>
    <name evidence="11" type="primary">phnN</name>
    <name evidence="14" type="ORF">C7419_103122</name>
</gene>
<dbReference type="PROSITE" id="PS00647">
    <property type="entry name" value="THYMID_PHOSPHORYLASE"/>
    <property type="match status" value="1"/>
</dbReference>
<keyword evidence="9 11" id="KW-0067">ATP-binding</keyword>
<keyword evidence="6" id="KW-0328">Glycosyltransferase</keyword>
<dbReference type="GO" id="GO:0019634">
    <property type="term" value="P:organic phosphonate metabolic process"/>
    <property type="evidence" value="ECO:0007669"/>
    <property type="project" value="UniProtKB-UniRule"/>
</dbReference>
<dbReference type="GO" id="GO:0006206">
    <property type="term" value="P:pyrimidine nucleobase metabolic process"/>
    <property type="evidence" value="ECO:0007669"/>
    <property type="project" value="InterPro"/>
</dbReference>
<feature type="binding site" evidence="11">
    <location>
        <begin position="12"/>
        <end position="19"/>
    </location>
    <ligand>
        <name>ATP</name>
        <dbReference type="ChEBI" id="CHEBI:30616"/>
    </ligand>
</feature>
<accession>A0A316ES43</accession>
<comment type="similarity">
    <text evidence="5">In the C-terminal section; belongs to the thymidine/pyrimidine-nucleoside phosphorylase family. Type 2 subfamily.</text>
</comment>
<comment type="caution">
    <text evidence="14">The sequence shown here is derived from an EMBL/GenBank/DDBJ whole genome shotgun (WGS) entry which is preliminary data.</text>
</comment>
<dbReference type="InterPro" id="IPR017872">
    <property type="entry name" value="Pyrmidine_PPase_CS"/>
</dbReference>
<dbReference type="EMBL" id="QGGT01000003">
    <property type="protein sequence ID" value="PWK33803.1"/>
    <property type="molecule type" value="Genomic_DNA"/>
</dbReference>
<dbReference type="NCBIfam" id="NF003338">
    <property type="entry name" value="PRK04350.1"/>
    <property type="match status" value="1"/>
</dbReference>
<dbReference type="InterPro" id="IPR027417">
    <property type="entry name" value="P-loop_NTPase"/>
</dbReference>
<evidence type="ECO:0000259" key="13">
    <source>
        <dbReference type="SMART" id="SM00941"/>
    </source>
</evidence>
<dbReference type="GO" id="GO:0006015">
    <property type="term" value="P:5-phosphoribose 1-diphosphate biosynthetic process"/>
    <property type="evidence" value="ECO:0007669"/>
    <property type="project" value="UniProtKB-UniRule"/>
</dbReference>
<dbReference type="Pfam" id="PF00591">
    <property type="entry name" value="Glycos_transf_3"/>
    <property type="match status" value="1"/>
</dbReference>
<feature type="domain" description="Guanylate kinase/L-type calcium channel beta subunit" evidence="12">
    <location>
        <begin position="4"/>
        <end position="182"/>
    </location>
</feature>
<dbReference type="InterPro" id="IPR000053">
    <property type="entry name" value="Thymidine/pyrmidine_PPase"/>
</dbReference>
<dbReference type="InterPro" id="IPR013102">
    <property type="entry name" value="PYNP_C"/>
</dbReference>
<dbReference type="Proteomes" id="UP000245754">
    <property type="component" value="Unassembled WGS sequence"/>
</dbReference>
<evidence type="ECO:0000256" key="2">
    <source>
        <dbReference type="ARBA" id="ARBA00002554"/>
    </source>
</evidence>
<evidence type="ECO:0000256" key="9">
    <source>
        <dbReference type="ARBA" id="ARBA00022840"/>
    </source>
</evidence>
<dbReference type="SMART" id="SM00941">
    <property type="entry name" value="PYNP_C"/>
    <property type="match status" value="1"/>
</dbReference>
<dbReference type="GO" id="GO:0033863">
    <property type="term" value="F:ribose 1,5-bisphosphate phosphokinase activity"/>
    <property type="evidence" value="ECO:0007669"/>
    <property type="project" value="UniProtKB-UniRule"/>
</dbReference>
<dbReference type="InterPro" id="IPR008145">
    <property type="entry name" value="GK/Ca_channel_bsu"/>
</dbReference>
<keyword evidence="15" id="KW-1185">Reference proteome</keyword>
<dbReference type="InterPro" id="IPR012699">
    <property type="entry name" value="PhnN"/>
</dbReference>
<evidence type="ECO:0000313" key="15">
    <source>
        <dbReference type="Proteomes" id="UP000245754"/>
    </source>
</evidence>
<dbReference type="UniPathway" id="UPA00087">
    <property type="reaction ID" value="UER00175"/>
</dbReference>